<evidence type="ECO:0000256" key="1">
    <source>
        <dbReference type="ARBA" id="ARBA00023015"/>
    </source>
</evidence>
<dbReference type="KEGG" id="pye:A6J80_00850"/>
<gene>
    <name evidence="5" type="ORF">A6J80_00850</name>
</gene>
<dbReference type="GO" id="GO:0003677">
    <property type="term" value="F:DNA binding"/>
    <property type="evidence" value="ECO:0007669"/>
    <property type="project" value="UniProtKB-KW"/>
</dbReference>
<dbReference type="InterPro" id="IPR000792">
    <property type="entry name" value="Tscrpt_reg_LuxR_C"/>
</dbReference>
<dbReference type="InterPro" id="IPR036388">
    <property type="entry name" value="WH-like_DNA-bd_sf"/>
</dbReference>
<keyword evidence="6" id="KW-1185">Reference proteome</keyword>
<dbReference type="Gene3D" id="1.10.10.10">
    <property type="entry name" value="Winged helix-like DNA-binding domain superfamily/Winged helix DNA-binding domain"/>
    <property type="match status" value="1"/>
</dbReference>
<organism evidence="5 6">
    <name type="scientific">Paracoccus yeei</name>
    <dbReference type="NCBI Taxonomy" id="147645"/>
    <lineage>
        <taxon>Bacteria</taxon>
        <taxon>Pseudomonadati</taxon>
        <taxon>Pseudomonadota</taxon>
        <taxon>Alphaproteobacteria</taxon>
        <taxon>Rhodobacterales</taxon>
        <taxon>Paracoccaceae</taxon>
        <taxon>Paracoccus</taxon>
    </lineage>
</organism>
<feature type="domain" description="HTH luxR-type" evidence="4">
    <location>
        <begin position="290"/>
        <end position="355"/>
    </location>
</feature>
<evidence type="ECO:0000256" key="2">
    <source>
        <dbReference type="ARBA" id="ARBA00023125"/>
    </source>
</evidence>
<sequence>MQRIVETFRSRAFVAMIGETPWDHALAVLASGLPGAGVAMFVQFRGGPTDAGLYLHGIDRAVADLYLRDYAAINPLWPKDYRCDVGRARADFESVPRPVLERSAYYQDFARPHGILGTSGMVISAQPQEAAVITLNMDSTSPDVALLARARLTAVWPMLAAMARYYRALGSRPPGGEAASAHLAALGLDMALVGQDGRLRHATAPEPAPGAMRIVAGRLVLADPEAQNLMRLMLRSDYAGPQRRVVQTGQELMSLVRHGADPMTRLFAGPTVSVTVDRSRTGRSPAGCDALLARHALTPAERRVVSAILAGHSVSDIAQGAGLSRETIRSQLKSIYAKTGVNTQAGLVRLLGSLSEITQPGDDRSPRPADDTG</sequence>
<evidence type="ECO:0000259" key="4">
    <source>
        <dbReference type="PROSITE" id="PS50043"/>
    </source>
</evidence>
<name>A0A1V0GMM5_9RHOB</name>
<dbReference type="Proteomes" id="UP000191257">
    <property type="component" value="Plasmid unnamed2"/>
</dbReference>
<proteinExistence type="predicted"/>
<keyword evidence="5" id="KW-0614">Plasmid</keyword>
<dbReference type="RefSeq" id="WP_080620096.1">
    <property type="nucleotide sequence ID" value="NZ_CAWMZI010000003.1"/>
</dbReference>
<dbReference type="PROSITE" id="PS50043">
    <property type="entry name" value="HTH_LUXR_2"/>
    <property type="match status" value="1"/>
</dbReference>
<dbReference type="EMBL" id="CP020440">
    <property type="protein sequence ID" value="ARC35084.1"/>
    <property type="molecule type" value="Genomic_DNA"/>
</dbReference>
<dbReference type="PANTHER" id="PTHR44688">
    <property type="entry name" value="DNA-BINDING TRANSCRIPTIONAL ACTIVATOR DEVR_DOSR"/>
    <property type="match status" value="1"/>
</dbReference>
<dbReference type="SMART" id="SM00421">
    <property type="entry name" value="HTH_LUXR"/>
    <property type="match status" value="1"/>
</dbReference>
<keyword evidence="1" id="KW-0805">Transcription regulation</keyword>
<keyword evidence="3" id="KW-0804">Transcription</keyword>
<dbReference type="SUPFAM" id="SSF46894">
    <property type="entry name" value="C-terminal effector domain of the bipartite response regulators"/>
    <property type="match status" value="1"/>
</dbReference>
<evidence type="ECO:0000313" key="6">
    <source>
        <dbReference type="Proteomes" id="UP000191257"/>
    </source>
</evidence>
<reference evidence="5" key="1">
    <citation type="submission" date="2017-12" db="EMBL/GenBank/DDBJ databases">
        <title>FDA dAtabase for Regulatory Grade micrObial Sequences (FDA-ARGOS): Supporting development and validation of Infectious Disease Dx tests.</title>
        <authorList>
            <person name="Campos J."/>
            <person name="Goldberg B."/>
            <person name="Tallon L."/>
            <person name="Sadzewicz L."/>
            <person name="Sengamalay N."/>
            <person name="Ott S."/>
            <person name="Godinez A."/>
            <person name="Nagaraj S."/>
            <person name="Vyas G."/>
            <person name="Aluvathingal J."/>
            <person name="Nadendla S."/>
            <person name="Geyer C."/>
            <person name="Nandy P."/>
            <person name="Hobson J."/>
            <person name="Sichtig H."/>
        </authorList>
    </citation>
    <scope>NUCLEOTIDE SEQUENCE</scope>
    <source>
        <strain evidence="5">FDAARGOS_252</strain>
        <plasmid evidence="5">unnamed2</plasmid>
    </source>
</reference>
<dbReference type="Pfam" id="PF00196">
    <property type="entry name" value="GerE"/>
    <property type="match status" value="1"/>
</dbReference>
<dbReference type="eggNOG" id="COG2771">
    <property type="taxonomic scope" value="Bacteria"/>
</dbReference>
<geneLocation type="plasmid" evidence="5 6">
    <name>unnamed2</name>
</geneLocation>
<protein>
    <submittedName>
        <fullName evidence="5">Helix-turn-helix transcriptional regulator</fullName>
    </submittedName>
</protein>
<dbReference type="AlphaFoldDB" id="A0A1V0GMM5"/>
<evidence type="ECO:0000313" key="5">
    <source>
        <dbReference type="EMBL" id="ARC35084.1"/>
    </source>
</evidence>
<dbReference type="GO" id="GO:0006355">
    <property type="term" value="P:regulation of DNA-templated transcription"/>
    <property type="evidence" value="ECO:0007669"/>
    <property type="project" value="InterPro"/>
</dbReference>
<evidence type="ECO:0000256" key="3">
    <source>
        <dbReference type="ARBA" id="ARBA00023163"/>
    </source>
</evidence>
<dbReference type="InterPro" id="IPR016032">
    <property type="entry name" value="Sig_transdc_resp-reg_C-effctor"/>
</dbReference>
<accession>A0A1V0GMM5</accession>
<dbReference type="PANTHER" id="PTHR44688:SF16">
    <property type="entry name" value="DNA-BINDING TRANSCRIPTIONAL ACTIVATOR DEVR_DOSR"/>
    <property type="match status" value="1"/>
</dbReference>
<keyword evidence="2" id="KW-0238">DNA-binding</keyword>